<dbReference type="PANTHER" id="PTHR22898">
    <property type="entry name" value="UNCHARACTERIZED GLYCOSOL TRANSFERASE-RELATED"/>
    <property type="match status" value="1"/>
</dbReference>
<protein>
    <submittedName>
        <fullName evidence="2">Transmembrane protein</fullName>
    </submittedName>
</protein>
<dbReference type="AlphaFoldDB" id="A0A183FI79"/>
<dbReference type="InterPro" id="IPR052501">
    <property type="entry name" value="Alpha-1-2_FucT"/>
</dbReference>
<accession>A0A183FI79</accession>
<sequence length="120" mass="13999">LVPDLSGKDRALTCSSAGHRKPLYGQIRIHFASTTSRRSRMRTDLYISSRMCQSFLITAVTSTFGWWLAFFAPNQEAVYYMPDHRIHGDKVPSKELFLRYKAPRWNRGDEKYERGLTYFA</sequence>
<proteinExistence type="predicted"/>
<name>A0A183FI79_HELPZ</name>
<dbReference type="Proteomes" id="UP000050761">
    <property type="component" value="Unassembled WGS sequence"/>
</dbReference>
<dbReference type="WBParaSite" id="HPBE_0000656701-mRNA-1">
    <property type="protein sequence ID" value="HPBE_0000656701-mRNA-1"/>
    <property type="gene ID" value="HPBE_0000656701"/>
</dbReference>
<reference evidence="2" key="1">
    <citation type="submission" date="2019-09" db="UniProtKB">
        <authorList>
            <consortium name="WormBaseParasite"/>
        </authorList>
    </citation>
    <scope>IDENTIFICATION</scope>
</reference>
<evidence type="ECO:0000313" key="2">
    <source>
        <dbReference type="WBParaSite" id="HPBE_0000656701-mRNA-1"/>
    </source>
</evidence>
<dbReference type="PANTHER" id="PTHR22898:SF3">
    <property type="entry name" value="ALPHA-1,2-FUCOSYLTRANSFERASE-RELATED"/>
    <property type="match status" value="1"/>
</dbReference>
<evidence type="ECO:0000313" key="1">
    <source>
        <dbReference type="Proteomes" id="UP000050761"/>
    </source>
</evidence>
<keyword evidence="1" id="KW-1185">Reference proteome</keyword>
<organism evidence="1 2">
    <name type="scientific">Heligmosomoides polygyrus</name>
    <name type="common">Parasitic roundworm</name>
    <dbReference type="NCBI Taxonomy" id="6339"/>
    <lineage>
        <taxon>Eukaryota</taxon>
        <taxon>Metazoa</taxon>
        <taxon>Ecdysozoa</taxon>
        <taxon>Nematoda</taxon>
        <taxon>Chromadorea</taxon>
        <taxon>Rhabditida</taxon>
        <taxon>Rhabditina</taxon>
        <taxon>Rhabditomorpha</taxon>
        <taxon>Strongyloidea</taxon>
        <taxon>Heligmosomidae</taxon>
        <taxon>Heligmosomoides</taxon>
    </lineage>
</organism>